<comment type="caution">
    <text evidence="3">The sequence shown here is derived from an EMBL/GenBank/DDBJ whole genome shotgun (WGS) entry which is preliminary data.</text>
</comment>
<feature type="transmembrane region" description="Helical" evidence="2">
    <location>
        <begin position="14"/>
        <end position="33"/>
    </location>
</feature>
<evidence type="ECO:0000256" key="1">
    <source>
        <dbReference type="SAM" id="MobiDB-lite"/>
    </source>
</evidence>
<evidence type="ECO:0008006" key="5">
    <source>
        <dbReference type="Google" id="ProtNLM"/>
    </source>
</evidence>
<keyword evidence="4" id="KW-1185">Reference proteome</keyword>
<evidence type="ECO:0000313" key="4">
    <source>
        <dbReference type="Proteomes" id="UP001596152"/>
    </source>
</evidence>
<organism evidence="3 4">
    <name type="scientific">Brevundimonas staleyi</name>
    <dbReference type="NCBI Taxonomy" id="74326"/>
    <lineage>
        <taxon>Bacteria</taxon>
        <taxon>Pseudomonadati</taxon>
        <taxon>Pseudomonadota</taxon>
        <taxon>Alphaproteobacteria</taxon>
        <taxon>Caulobacterales</taxon>
        <taxon>Caulobacteraceae</taxon>
        <taxon>Brevundimonas</taxon>
    </lineage>
</organism>
<name>A0ABW0FTY1_9CAUL</name>
<reference evidence="4" key="1">
    <citation type="journal article" date="2019" name="Int. J. Syst. Evol. Microbiol.">
        <title>The Global Catalogue of Microorganisms (GCM) 10K type strain sequencing project: providing services to taxonomists for standard genome sequencing and annotation.</title>
        <authorList>
            <consortium name="The Broad Institute Genomics Platform"/>
            <consortium name="The Broad Institute Genome Sequencing Center for Infectious Disease"/>
            <person name="Wu L."/>
            <person name="Ma J."/>
        </authorList>
    </citation>
    <scope>NUCLEOTIDE SEQUENCE [LARGE SCALE GENOMIC DNA]</scope>
    <source>
        <strain evidence="4">JCM 12125</strain>
    </source>
</reference>
<evidence type="ECO:0000256" key="2">
    <source>
        <dbReference type="SAM" id="Phobius"/>
    </source>
</evidence>
<evidence type="ECO:0000313" key="3">
    <source>
        <dbReference type="EMBL" id="MFC5345180.1"/>
    </source>
</evidence>
<keyword evidence="2" id="KW-1133">Transmembrane helix</keyword>
<sequence length="246" mass="24766">MTGATAAIEGRRRVAIGAGVAALHVGVLLWLGLSVVPVLPEVTTRAIDVVMMRPALGPAPMTESPVTGGGAASAPSTVHRPPEPRVEAVELTAPVETAAVQPLVLGVAPLVGPSNSSGAGSGSGDGIGSGTGPGAGGGGAAAVLIAGPVGAAITRDVNSLSLVRADRSHVVMRCRIRLNQRLDGCRVIGGHPRPSGYRETALLRVQEFRFRPAMRAGRPVDGRPVVVALAFPPPDIEPATAPVDAN</sequence>
<keyword evidence="2" id="KW-0812">Transmembrane</keyword>
<dbReference type="RefSeq" id="WP_374036215.1">
    <property type="nucleotide sequence ID" value="NZ_CP169082.1"/>
</dbReference>
<accession>A0ABW0FTY1</accession>
<proteinExistence type="predicted"/>
<dbReference type="Proteomes" id="UP001596152">
    <property type="component" value="Unassembled WGS sequence"/>
</dbReference>
<protein>
    <recommendedName>
        <fullName evidence="5">Energy transducer TonB</fullName>
    </recommendedName>
</protein>
<gene>
    <name evidence="3" type="ORF">ACFPIE_14770</name>
</gene>
<feature type="region of interest" description="Disordered" evidence="1">
    <location>
        <begin position="61"/>
        <end position="81"/>
    </location>
</feature>
<keyword evidence="2" id="KW-0472">Membrane</keyword>
<dbReference type="EMBL" id="JBHSLF010000041">
    <property type="protein sequence ID" value="MFC5345180.1"/>
    <property type="molecule type" value="Genomic_DNA"/>
</dbReference>